<evidence type="ECO:0000259" key="4">
    <source>
        <dbReference type="Pfam" id="PF00031"/>
    </source>
</evidence>
<dbReference type="EMBL" id="GHES01035594">
    <property type="protein sequence ID" value="MPA66153.1"/>
    <property type="molecule type" value="Transcribed_RNA"/>
</dbReference>
<feature type="region of interest" description="Disordered" evidence="3">
    <location>
        <begin position="1"/>
        <end position="63"/>
    </location>
</feature>
<evidence type="ECO:0000256" key="1">
    <source>
        <dbReference type="ARBA" id="ARBA00022690"/>
    </source>
</evidence>
<dbReference type="NCBIfam" id="TIGR01638">
    <property type="entry name" value="Atha_cystat_rel"/>
    <property type="match status" value="1"/>
</dbReference>
<dbReference type="Pfam" id="PF00031">
    <property type="entry name" value="Cystatin"/>
    <property type="match status" value="1"/>
</dbReference>
<gene>
    <name evidence="5" type="ORF">Din_007863</name>
    <name evidence="6" type="ORF">Din_007865</name>
    <name evidence="7" type="ORF">Din_035594</name>
</gene>
<sequence>MASCCSSKSLEKKPKLNVSDDKDTSCEPPEKKPKLDVSDDKDTSSEPPEEKPNLNADSDTDSEDMLKTGWKDRYYEQVKASDGFDVENFSYTTALTLITPINLEVGLLEDVNKWSDLAIKDYNKKNNKSYEFVKVVKANARVVQGLVFFITFEAKDAVNGQSEIFQARVFEGYGLQPSEMDFCRLKPTT</sequence>
<dbReference type="AlphaFoldDB" id="A0A5B6Z2Y5"/>
<dbReference type="EMBL" id="GHES01007863">
    <property type="protein sequence ID" value="MPA38422.1"/>
    <property type="molecule type" value="Transcribed_RNA"/>
</dbReference>
<evidence type="ECO:0000313" key="6">
    <source>
        <dbReference type="EMBL" id="MPA38424.1"/>
    </source>
</evidence>
<dbReference type="InterPro" id="IPR046350">
    <property type="entry name" value="Cystatin_sf"/>
</dbReference>
<evidence type="ECO:0000313" key="7">
    <source>
        <dbReference type="EMBL" id="MPA66153.1"/>
    </source>
</evidence>
<dbReference type="CDD" id="cd00042">
    <property type="entry name" value="CY"/>
    <property type="match status" value="1"/>
</dbReference>
<feature type="compositionally biased region" description="Basic and acidic residues" evidence="3">
    <location>
        <begin position="9"/>
        <end position="52"/>
    </location>
</feature>
<dbReference type="InterPro" id="IPR006525">
    <property type="entry name" value="Cystatin-related_pln"/>
</dbReference>
<accession>A0A5B6Z2Y5</accession>
<dbReference type="GO" id="GO:0004869">
    <property type="term" value="F:cysteine-type endopeptidase inhibitor activity"/>
    <property type="evidence" value="ECO:0007669"/>
    <property type="project" value="UniProtKB-KW"/>
</dbReference>
<keyword evidence="1" id="KW-0646">Protease inhibitor</keyword>
<protein>
    <recommendedName>
        <fullName evidence="4">Cystatin domain-containing protein</fullName>
    </recommendedName>
</protein>
<keyword evidence="2" id="KW-0789">Thiol protease inhibitor</keyword>
<dbReference type="SUPFAM" id="SSF54403">
    <property type="entry name" value="Cystatin/monellin"/>
    <property type="match status" value="1"/>
</dbReference>
<dbReference type="InterPro" id="IPR000010">
    <property type="entry name" value="Cystatin_dom"/>
</dbReference>
<dbReference type="EMBL" id="GHES01007865">
    <property type="protein sequence ID" value="MPA38424.1"/>
    <property type="molecule type" value="Transcribed_RNA"/>
</dbReference>
<dbReference type="Gene3D" id="3.10.450.10">
    <property type="match status" value="1"/>
</dbReference>
<name>A0A5B6Z2Y5_DAVIN</name>
<evidence type="ECO:0000313" key="5">
    <source>
        <dbReference type="EMBL" id="MPA38422.1"/>
    </source>
</evidence>
<organism evidence="6">
    <name type="scientific">Davidia involucrata</name>
    <name type="common">Dove tree</name>
    <dbReference type="NCBI Taxonomy" id="16924"/>
    <lineage>
        <taxon>Eukaryota</taxon>
        <taxon>Viridiplantae</taxon>
        <taxon>Streptophyta</taxon>
        <taxon>Embryophyta</taxon>
        <taxon>Tracheophyta</taxon>
        <taxon>Spermatophyta</taxon>
        <taxon>Magnoliopsida</taxon>
        <taxon>eudicotyledons</taxon>
        <taxon>Gunneridae</taxon>
        <taxon>Pentapetalae</taxon>
        <taxon>asterids</taxon>
        <taxon>Cornales</taxon>
        <taxon>Nyssaceae</taxon>
        <taxon>Davidia</taxon>
    </lineage>
</organism>
<feature type="domain" description="Cystatin" evidence="4">
    <location>
        <begin position="110"/>
        <end position="166"/>
    </location>
</feature>
<proteinExistence type="predicted"/>
<dbReference type="InterPro" id="IPR006462">
    <property type="entry name" value="MS5"/>
</dbReference>
<dbReference type="PANTHER" id="PTHR31260">
    <property type="entry name" value="CYSTATIN/MONELLIN SUPERFAMILY PROTEIN"/>
    <property type="match status" value="1"/>
</dbReference>
<evidence type="ECO:0000256" key="3">
    <source>
        <dbReference type="SAM" id="MobiDB-lite"/>
    </source>
</evidence>
<reference evidence="6" key="1">
    <citation type="submission" date="2019-08" db="EMBL/GenBank/DDBJ databases">
        <title>Reference gene set and small RNA set construction with multiple tissues from Davidia involucrata Baill.</title>
        <authorList>
            <person name="Yang H."/>
            <person name="Zhou C."/>
            <person name="Li G."/>
            <person name="Wang J."/>
            <person name="Gao P."/>
            <person name="Wang M."/>
            <person name="Wang R."/>
            <person name="Zhao Y."/>
        </authorList>
    </citation>
    <scope>NUCLEOTIDE SEQUENCE</scope>
    <source>
        <tissue evidence="6">Mixed with DoveR01_LX</tissue>
    </source>
</reference>
<dbReference type="PANTHER" id="PTHR31260:SF28">
    <property type="entry name" value="CYSTATIN DOMAIN PROTEIN"/>
    <property type="match status" value="1"/>
</dbReference>
<evidence type="ECO:0000256" key="2">
    <source>
        <dbReference type="ARBA" id="ARBA00022704"/>
    </source>
</evidence>